<dbReference type="EMBL" id="JASPKZ010000795">
    <property type="protein sequence ID" value="KAJ9599582.1"/>
    <property type="molecule type" value="Genomic_DNA"/>
</dbReference>
<protein>
    <recommendedName>
        <fullName evidence="3">DUF4774 domain-containing protein</fullName>
    </recommendedName>
</protein>
<evidence type="ECO:0000256" key="1">
    <source>
        <dbReference type="SAM" id="MobiDB-lite"/>
    </source>
</evidence>
<keyword evidence="5" id="KW-1185">Reference proteome</keyword>
<feature type="compositionally biased region" description="Basic and acidic residues" evidence="1">
    <location>
        <begin position="430"/>
        <end position="451"/>
    </location>
</feature>
<evidence type="ECO:0000313" key="5">
    <source>
        <dbReference type="Proteomes" id="UP001233999"/>
    </source>
</evidence>
<evidence type="ECO:0000313" key="4">
    <source>
        <dbReference type="EMBL" id="KAJ9599582.1"/>
    </source>
</evidence>
<feature type="non-terminal residue" evidence="4">
    <location>
        <position position="1"/>
    </location>
</feature>
<evidence type="ECO:0000259" key="3">
    <source>
        <dbReference type="Pfam" id="PF15999"/>
    </source>
</evidence>
<feature type="region of interest" description="Disordered" evidence="1">
    <location>
        <begin position="430"/>
        <end position="461"/>
    </location>
</feature>
<reference evidence="4" key="1">
    <citation type="journal article" date="2023" name="IScience">
        <title>Live-bearing cockroach genome reveals convergent evolutionary mechanisms linked to viviparity in insects and beyond.</title>
        <authorList>
            <person name="Fouks B."/>
            <person name="Harrison M.C."/>
            <person name="Mikhailova A.A."/>
            <person name="Marchal E."/>
            <person name="English S."/>
            <person name="Carruthers M."/>
            <person name="Jennings E.C."/>
            <person name="Chiamaka E.L."/>
            <person name="Frigard R.A."/>
            <person name="Pippel M."/>
            <person name="Attardo G.M."/>
            <person name="Benoit J.B."/>
            <person name="Bornberg-Bauer E."/>
            <person name="Tobe S.S."/>
        </authorList>
    </citation>
    <scope>NUCLEOTIDE SEQUENCE</scope>
    <source>
        <strain evidence="4">Stay&amp;Tobe</strain>
    </source>
</reference>
<accession>A0AAD8AK28</accession>
<feature type="chain" id="PRO_5041947263" description="DUF4774 domain-containing protein" evidence="2">
    <location>
        <begin position="20"/>
        <end position="684"/>
    </location>
</feature>
<evidence type="ECO:0000256" key="2">
    <source>
        <dbReference type="SAM" id="SignalP"/>
    </source>
</evidence>
<gene>
    <name evidence="4" type="ORF">L9F63_009935</name>
</gene>
<feature type="compositionally biased region" description="Polar residues" evidence="1">
    <location>
        <begin position="65"/>
        <end position="85"/>
    </location>
</feature>
<feature type="region of interest" description="Disordered" evidence="1">
    <location>
        <begin position="64"/>
        <end position="85"/>
    </location>
</feature>
<dbReference type="AlphaFoldDB" id="A0AAD8AK28"/>
<organism evidence="4 5">
    <name type="scientific">Diploptera punctata</name>
    <name type="common">Pacific beetle cockroach</name>
    <dbReference type="NCBI Taxonomy" id="6984"/>
    <lineage>
        <taxon>Eukaryota</taxon>
        <taxon>Metazoa</taxon>
        <taxon>Ecdysozoa</taxon>
        <taxon>Arthropoda</taxon>
        <taxon>Hexapoda</taxon>
        <taxon>Insecta</taxon>
        <taxon>Pterygota</taxon>
        <taxon>Neoptera</taxon>
        <taxon>Polyneoptera</taxon>
        <taxon>Dictyoptera</taxon>
        <taxon>Blattodea</taxon>
        <taxon>Blaberoidea</taxon>
        <taxon>Blaberidae</taxon>
        <taxon>Diplopterinae</taxon>
        <taxon>Diploptera</taxon>
    </lineage>
</organism>
<sequence length="684" mass="76685">VWFLAVLVLPCVVSRPSDSGEQLRESRTGPGFNVYHSDTSEEERTDRKVPVHIIFSDDINRNKSESTTLSQDQEQFTTSPNDVTTSIDLSDVTRESTVAAEQEKTEITLGDSNADKLAIPILAKNIHVRVKSPVEIFKSQDKFKFKENTNKQAVVDDTTNLEENTTTQVPDLFTNRQLTSPFENPFLSYLTKQQALERDNFQENLIQNRPQQQNVRREVFQQQTVINPNPYMQQFLQQMQQANQPQQFTQQFTYQIPPFPQTITNLQQPQMHFQQPQQAPLNQNNPNFPDTNRVEYPQQTSPNQDNIANMQTTLTLYPAIASVTYTVPANNQPNPNFQQTSQTLPNTRFIQPSSRVSWPLANYFPIVIKDPFLSMYSMMTNMVEYGPEADVCKKSKNFRQGRSKSEDPEDDEADRVVLIENGEWKILEKDMQTARKVPEENEQDRKKKDDSAEIVMETGGNGNAGPYITRLMVRKGGVSIAGPGGIATAGSGGTAIVGPGGVAYTSPNGLAVVGPGGKVVGVPSGTDLSVLASQMSNPAEPNKEGSTPRFVSSPKQWGYLTTNIIPHGLTTAPWTNHHHNHHEPSLNNLFLVFNGRLAAPKSLAKDNRYFYGLQPSSYQSNPVHTYHQYMVRNILNSDTTSDIHPITPSVLNSIQPISSPIHKRIQETASSIHSTIMQRTYRLK</sequence>
<proteinExistence type="predicted"/>
<dbReference type="Proteomes" id="UP001233999">
    <property type="component" value="Unassembled WGS sequence"/>
</dbReference>
<name>A0AAD8AK28_DIPPU</name>
<dbReference type="Pfam" id="PF15999">
    <property type="entry name" value="DUF4774"/>
    <property type="match status" value="1"/>
</dbReference>
<dbReference type="InterPro" id="IPR031942">
    <property type="entry name" value="DUF4774"/>
</dbReference>
<feature type="signal peptide" evidence="2">
    <location>
        <begin position="1"/>
        <end position="19"/>
    </location>
</feature>
<comment type="caution">
    <text evidence="4">The sequence shown here is derived from an EMBL/GenBank/DDBJ whole genome shotgun (WGS) entry which is preliminary data.</text>
</comment>
<feature type="region of interest" description="Disordered" evidence="1">
    <location>
        <begin position="16"/>
        <end position="46"/>
    </location>
</feature>
<reference evidence="4" key="2">
    <citation type="submission" date="2023-05" db="EMBL/GenBank/DDBJ databases">
        <authorList>
            <person name="Fouks B."/>
        </authorList>
    </citation>
    <scope>NUCLEOTIDE SEQUENCE</scope>
    <source>
        <strain evidence="4">Stay&amp;Tobe</strain>
        <tissue evidence="4">Testes</tissue>
    </source>
</reference>
<feature type="domain" description="DUF4774" evidence="3">
    <location>
        <begin position="469"/>
        <end position="521"/>
    </location>
</feature>
<feature type="non-terminal residue" evidence="4">
    <location>
        <position position="684"/>
    </location>
</feature>
<keyword evidence="2" id="KW-0732">Signal</keyword>